<dbReference type="RefSeq" id="WP_194414851.1">
    <property type="nucleotide sequence ID" value="NZ_BAABKZ010000002.1"/>
</dbReference>
<dbReference type="Proteomes" id="UP001501407">
    <property type="component" value="Unassembled WGS sequence"/>
</dbReference>
<dbReference type="PANTHER" id="PTHR35010:SF2">
    <property type="entry name" value="BLL4672 PROTEIN"/>
    <property type="match status" value="1"/>
</dbReference>
<name>A0ABP9M6B3_9MICO</name>
<sequence>MAINELGNYLRARRQTVRPADVGLPTVAGRRVDGLRREEVALLAGISREYYLRLEQGRDTHPSDQVLASLAKALNLDEAATSYLSRIADPPPQRSFAPLPGSLGDDVFAFLDGFEETAAYVINSCQDVLAVNERASRVFTFGTVGSNMFDTLFSEAARENLPDWDDHVLLGLAALRQRSDPDDPRLHELVGRLLVTEPDFARLWGRHDVTVQSSGVGTTYVDGVGLLTLQWQSLAVPGDAQLTLVAHYAEPGTPAAEALRSLG</sequence>
<organism evidence="2 3">
    <name type="scientific">Microbacterium yannicii</name>
    <dbReference type="NCBI Taxonomy" id="671622"/>
    <lineage>
        <taxon>Bacteria</taxon>
        <taxon>Bacillati</taxon>
        <taxon>Actinomycetota</taxon>
        <taxon>Actinomycetes</taxon>
        <taxon>Micrococcales</taxon>
        <taxon>Microbacteriaceae</taxon>
        <taxon>Microbacterium</taxon>
    </lineage>
</organism>
<dbReference type="PANTHER" id="PTHR35010">
    <property type="entry name" value="BLL4672 PROTEIN-RELATED"/>
    <property type="match status" value="1"/>
</dbReference>
<dbReference type="InterPro" id="IPR010982">
    <property type="entry name" value="Lambda_DNA-bd_dom_sf"/>
</dbReference>
<feature type="domain" description="HTH cro/C1-type" evidence="1">
    <location>
        <begin position="34"/>
        <end position="81"/>
    </location>
</feature>
<dbReference type="Pfam" id="PF17765">
    <property type="entry name" value="MLTR_LBD"/>
    <property type="match status" value="1"/>
</dbReference>
<dbReference type="Gene3D" id="3.30.450.180">
    <property type="match status" value="1"/>
</dbReference>
<dbReference type="Pfam" id="PF13560">
    <property type="entry name" value="HTH_31"/>
    <property type="match status" value="1"/>
</dbReference>
<dbReference type="InterPro" id="IPR041413">
    <property type="entry name" value="MLTR_LBD"/>
</dbReference>
<dbReference type="SUPFAM" id="SSF47413">
    <property type="entry name" value="lambda repressor-like DNA-binding domains"/>
    <property type="match status" value="1"/>
</dbReference>
<dbReference type="CDD" id="cd00093">
    <property type="entry name" value="HTH_XRE"/>
    <property type="match status" value="1"/>
</dbReference>
<evidence type="ECO:0000313" key="2">
    <source>
        <dbReference type="EMBL" id="GAA5091880.1"/>
    </source>
</evidence>
<keyword evidence="3" id="KW-1185">Reference proteome</keyword>
<dbReference type="PROSITE" id="PS50943">
    <property type="entry name" value="HTH_CROC1"/>
    <property type="match status" value="1"/>
</dbReference>
<evidence type="ECO:0000313" key="3">
    <source>
        <dbReference type="Proteomes" id="UP001501407"/>
    </source>
</evidence>
<comment type="caution">
    <text evidence="2">The sequence shown here is derived from an EMBL/GenBank/DDBJ whole genome shotgun (WGS) entry which is preliminary data.</text>
</comment>
<reference evidence="3" key="1">
    <citation type="journal article" date="2019" name="Int. J. Syst. Evol. Microbiol.">
        <title>The Global Catalogue of Microorganisms (GCM) 10K type strain sequencing project: providing services to taxonomists for standard genome sequencing and annotation.</title>
        <authorList>
            <consortium name="The Broad Institute Genomics Platform"/>
            <consortium name="The Broad Institute Genome Sequencing Center for Infectious Disease"/>
            <person name="Wu L."/>
            <person name="Ma J."/>
        </authorList>
    </citation>
    <scope>NUCLEOTIDE SEQUENCE [LARGE SCALE GENOMIC DNA]</scope>
    <source>
        <strain evidence="3">JCM 18959</strain>
    </source>
</reference>
<evidence type="ECO:0000259" key="1">
    <source>
        <dbReference type="PROSITE" id="PS50943"/>
    </source>
</evidence>
<accession>A0ABP9M6B3</accession>
<dbReference type="Gene3D" id="1.10.260.40">
    <property type="entry name" value="lambda repressor-like DNA-binding domains"/>
    <property type="match status" value="1"/>
</dbReference>
<gene>
    <name evidence="2" type="ORF">GCM10025760_19680</name>
</gene>
<proteinExistence type="predicted"/>
<dbReference type="InterPro" id="IPR001387">
    <property type="entry name" value="Cro/C1-type_HTH"/>
</dbReference>
<protein>
    <submittedName>
        <fullName evidence="2">Helix-turn-helix transcriptional regulator</fullName>
    </submittedName>
</protein>
<dbReference type="EMBL" id="BAABKZ010000002">
    <property type="protein sequence ID" value="GAA5091880.1"/>
    <property type="molecule type" value="Genomic_DNA"/>
</dbReference>
<dbReference type="SMART" id="SM00530">
    <property type="entry name" value="HTH_XRE"/>
    <property type="match status" value="1"/>
</dbReference>